<dbReference type="Pfam" id="PF08439">
    <property type="entry name" value="Peptidase_M3_N"/>
    <property type="match status" value="1"/>
</dbReference>
<feature type="domain" description="Oligopeptidase F N-terminal" evidence="8">
    <location>
        <begin position="118"/>
        <end position="183"/>
    </location>
</feature>
<dbReference type="InterPro" id="IPR011977">
    <property type="entry name" value="Pept_M3B_clade3"/>
</dbReference>
<gene>
    <name evidence="9" type="ORF">UX53_C0031G0008</name>
</gene>
<dbReference type="Gene3D" id="1.10.1370.20">
    <property type="entry name" value="Oligoendopeptidase f, C-terminal domain"/>
    <property type="match status" value="1"/>
</dbReference>
<dbReference type="NCBIfam" id="TIGR02290">
    <property type="entry name" value="M3_fam_3"/>
    <property type="match status" value="1"/>
</dbReference>
<dbReference type="PANTHER" id="PTHR11804">
    <property type="entry name" value="PROTEASE M3 THIMET OLIGOPEPTIDASE-RELATED"/>
    <property type="match status" value="1"/>
</dbReference>
<evidence type="ECO:0000256" key="1">
    <source>
        <dbReference type="ARBA" id="ARBA00022670"/>
    </source>
</evidence>
<dbReference type="GO" id="GO:0046872">
    <property type="term" value="F:metal ion binding"/>
    <property type="evidence" value="ECO:0007669"/>
    <property type="project" value="UniProtKB-UniRule"/>
</dbReference>
<dbReference type="GO" id="GO:0004222">
    <property type="term" value="F:metalloendopeptidase activity"/>
    <property type="evidence" value="ECO:0007669"/>
    <property type="project" value="InterPro"/>
</dbReference>
<feature type="domain" description="Peptidase M3A/M3B catalytic" evidence="7">
    <location>
        <begin position="205"/>
        <end position="584"/>
    </location>
</feature>
<dbReference type="InterPro" id="IPR013647">
    <property type="entry name" value="OligopepF_N_dom"/>
</dbReference>
<accession>A0A0G1PZX9</accession>
<sequence>MAKNINKIKSTIPSWNLSDLYSGVNDARIERDLKNWLKRAIRFEKQYKGKINSPNLKAEKLAKALIGLEEISEQSSKPGYFAQLVFAADANETTRAFVKKIEEKTTEISKHLLFFDLELADLPEAAIKRFLKAPELKKYAHFVKVVRSFKRHKLSEAEEKIIADKDLTGASAFARLFEELTSNAKYDIAKGGKKQILNQSRILALLYSPDRESRRKAADSLSRGLKQNAKFHAFIYNTLVQDKAIEDRLRQYSYPQQARHLANEVSKEVVETIVGVCDRNRGLVSDYYALKRKILGYKELHDYDRYAPITAAEKKVGFEEAKDIILESFGKFSPEMAEIAQKFFDDGWIDAQPRDGKRGGAFCSFVTADLHPYVFLNFLGSRRDVMTLGHELGHAIHAWLARPKGYFSLGAPLVLCETASVFGEMLVFDALKNSATSPKEKVSLLCGKIEDIFASSFRQIIMYEFESEAHKTRGEKGELAVEAINDFWLRANRKMFGKSVRLGDDYKYWWMYIPHFIHTPFYVYAYSFGELLTLSLYAKYQKEGNAFIPKYLRLLEAGGSESPSRILSSFDIDISKREFWQGGMDVLKKMIEEAKANYKTVKR</sequence>
<dbReference type="EMBL" id="LCMO01000031">
    <property type="protein sequence ID" value="KKU38411.1"/>
    <property type="molecule type" value="Genomic_DNA"/>
</dbReference>
<dbReference type="InterPro" id="IPR045090">
    <property type="entry name" value="Pept_M3A_M3B"/>
</dbReference>
<keyword evidence="2 6" id="KW-0479">Metal-binding</keyword>
<reference evidence="9 10" key="1">
    <citation type="journal article" date="2015" name="Nature">
        <title>rRNA introns, odd ribosomes, and small enigmatic genomes across a large radiation of phyla.</title>
        <authorList>
            <person name="Brown C.T."/>
            <person name="Hug L.A."/>
            <person name="Thomas B.C."/>
            <person name="Sharon I."/>
            <person name="Castelle C.J."/>
            <person name="Singh A."/>
            <person name="Wilkins M.J."/>
            <person name="Williams K.H."/>
            <person name="Banfield J.F."/>
        </authorList>
    </citation>
    <scope>NUCLEOTIDE SEQUENCE [LARGE SCALE GENOMIC DNA]</scope>
</reference>
<dbReference type="Proteomes" id="UP000033818">
    <property type="component" value="Unassembled WGS sequence"/>
</dbReference>
<comment type="cofactor">
    <cofactor evidence="6">
        <name>Zn(2+)</name>
        <dbReference type="ChEBI" id="CHEBI:29105"/>
    </cofactor>
    <text evidence="6">Binds 1 zinc ion.</text>
</comment>
<keyword evidence="4 6" id="KW-0862">Zinc</keyword>
<evidence type="ECO:0000256" key="5">
    <source>
        <dbReference type="ARBA" id="ARBA00023049"/>
    </source>
</evidence>
<comment type="caution">
    <text evidence="9">The sequence shown here is derived from an EMBL/GenBank/DDBJ whole genome shotgun (WGS) entry which is preliminary data.</text>
</comment>
<dbReference type="InterPro" id="IPR001567">
    <property type="entry name" value="Pept_M3A_M3B_dom"/>
</dbReference>
<dbReference type="InterPro" id="IPR042088">
    <property type="entry name" value="OligoPept_F_C"/>
</dbReference>
<name>A0A0G1PZX9_9BACT</name>
<dbReference type="GO" id="GO:0006518">
    <property type="term" value="P:peptide metabolic process"/>
    <property type="evidence" value="ECO:0007669"/>
    <property type="project" value="TreeGrafter"/>
</dbReference>
<keyword evidence="3 6" id="KW-0378">Hydrolase</keyword>
<protein>
    <submittedName>
        <fullName evidence="9">PepF/M3 family oligoendopeptidase</fullName>
    </submittedName>
</protein>
<comment type="similarity">
    <text evidence="6">Belongs to the peptidase M3 family.</text>
</comment>
<evidence type="ECO:0000313" key="10">
    <source>
        <dbReference type="Proteomes" id="UP000033818"/>
    </source>
</evidence>
<proteinExistence type="inferred from homology"/>
<keyword evidence="1 6" id="KW-0645">Protease</keyword>
<evidence type="ECO:0000313" key="9">
    <source>
        <dbReference type="EMBL" id="KKU38411.1"/>
    </source>
</evidence>
<organism evidence="9 10">
    <name type="scientific">Candidatus Azambacteria bacterium GW2011_GWB2_46_37</name>
    <dbReference type="NCBI Taxonomy" id="1618618"/>
    <lineage>
        <taxon>Bacteria</taxon>
        <taxon>Candidatus Azamiibacteriota</taxon>
    </lineage>
</organism>
<evidence type="ECO:0000256" key="2">
    <source>
        <dbReference type="ARBA" id="ARBA00022723"/>
    </source>
</evidence>
<dbReference type="Pfam" id="PF01432">
    <property type="entry name" value="Peptidase_M3"/>
    <property type="match status" value="1"/>
</dbReference>
<dbReference type="CDD" id="cd09610">
    <property type="entry name" value="M3B_PepF"/>
    <property type="match status" value="1"/>
</dbReference>
<dbReference type="PANTHER" id="PTHR11804:SF5">
    <property type="entry name" value="OLIGOENDOPEPTIDASE F"/>
    <property type="match status" value="1"/>
</dbReference>
<evidence type="ECO:0000259" key="7">
    <source>
        <dbReference type="Pfam" id="PF01432"/>
    </source>
</evidence>
<evidence type="ECO:0000256" key="4">
    <source>
        <dbReference type="ARBA" id="ARBA00022833"/>
    </source>
</evidence>
<dbReference type="SUPFAM" id="SSF55486">
    <property type="entry name" value="Metalloproteases ('zincins'), catalytic domain"/>
    <property type="match status" value="1"/>
</dbReference>
<dbReference type="PATRIC" id="fig|1618618.3.peg.597"/>
<dbReference type="GO" id="GO:0006508">
    <property type="term" value="P:proteolysis"/>
    <property type="evidence" value="ECO:0007669"/>
    <property type="project" value="UniProtKB-KW"/>
</dbReference>
<dbReference type="AlphaFoldDB" id="A0A0G1PZX9"/>
<dbReference type="Gene3D" id="1.20.140.70">
    <property type="entry name" value="Oligopeptidase f, N-terminal domain"/>
    <property type="match status" value="1"/>
</dbReference>
<evidence type="ECO:0000256" key="3">
    <source>
        <dbReference type="ARBA" id="ARBA00022801"/>
    </source>
</evidence>
<keyword evidence="5 6" id="KW-0482">Metalloprotease</keyword>
<evidence type="ECO:0000259" key="8">
    <source>
        <dbReference type="Pfam" id="PF08439"/>
    </source>
</evidence>
<evidence type="ECO:0000256" key="6">
    <source>
        <dbReference type="RuleBase" id="RU003435"/>
    </source>
</evidence>